<dbReference type="EMBL" id="JQEC01000015">
    <property type="protein sequence ID" value="KGJ95190.1"/>
    <property type="molecule type" value="Genomic_DNA"/>
</dbReference>
<dbReference type="PATRIC" id="fig|28229.3.peg.1578"/>
<dbReference type="Proteomes" id="UP000029868">
    <property type="component" value="Unassembled WGS sequence"/>
</dbReference>
<organism evidence="1 2">
    <name type="scientific">Colwellia psychrerythraea</name>
    <name type="common">Vibrio psychroerythus</name>
    <dbReference type="NCBI Taxonomy" id="28229"/>
    <lineage>
        <taxon>Bacteria</taxon>
        <taxon>Pseudomonadati</taxon>
        <taxon>Pseudomonadota</taxon>
        <taxon>Gammaproteobacteria</taxon>
        <taxon>Alteromonadales</taxon>
        <taxon>Colwelliaceae</taxon>
        <taxon>Colwellia</taxon>
    </lineage>
</organism>
<protein>
    <submittedName>
        <fullName evidence="1">Uncharacterized protein</fullName>
    </submittedName>
</protein>
<reference evidence="1 2" key="1">
    <citation type="submission" date="2014-08" db="EMBL/GenBank/DDBJ databases">
        <title>Genomic and Phenotypic Diversity of Colwellia psychrerythraea strains from Disparate Marine Basins.</title>
        <authorList>
            <person name="Techtmann S.M."/>
            <person name="Stelling S.C."/>
            <person name="Utturkar S.M."/>
            <person name="Alshibli N."/>
            <person name="Harris A."/>
            <person name="Brown S.D."/>
            <person name="Hazen T.C."/>
        </authorList>
    </citation>
    <scope>NUCLEOTIDE SEQUENCE [LARGE SCALE GENOMIC DNA]</scope>
    <source>
        <strain evidence="1 2">GAB14E</strain>
    </source>
</reference>
<comment type="caution">
    <text evidence="1">The sequence shown here is derived from an EMBL/GenBank/DDBJ whole genome shotgun (WGS) entry which is preliminary data.</text>
</comment>
<dbReference type="RefSeq" id="WP_033081643.1">
    <property type="nucleotide sequence ID" value="NZ_JQEC01000015.1"/>
</dbReference>
<gene>
    <name evidence="1" type="ORF">GAB14E_1972</name>
</gene>
<name>A0A099KYC7_COLPS</name>
<evidence type="ECO:0000313" key="1">
    <source>
        <dbReference type="EMBL" id="KGJ95190.1"/>
    </source>
</evidence>
<evidence type="ECO:0000313" key="2">
    <source>
        <dbReference type="Proteomes" id="UP000029868"/>
    </source>
</evidence>
<dbReference type="OrthoDB" id="6265715at2"/>
<accession>A0A099KYC7</accession>
<sequence length="89" mass="10276">MKTLPSNLMFSLRWFSQGNHIDLCIDICNQLGRLFPSEPAGQIIKKHQIQGLLVRGFLEKELTQSFGISYWRIRVSDAGKKHFEEQNNA</sequence>
<dbReference type="AlphaFoldDB" id="A0A099KYC7"/>
<proteinExistence type="predicted"/>